<dbReference type="GO" id="GO:0008677">
    <property type="term" value="F:2-dehydropantoate 2-reductase activity"/>
    <property type="evidence" value="ECO:0007669"/>
    <property type="project" value="UniProtKB-EC"/>
</dbReference>
<dbReference type="NCBIfam" id="NF006083">
    <property type="entry name" value="PRK08229.1"/>
    <property type="match status" value="1"/>
</dbReference>
<proteinExistence type="inferred from homology"/>
<organism evidence="13 14">
    <name type="scientific">Streptacidiphilus cavernicola</name>
    <dbReference type="NCBI Taxonomy" id="3342716"/>
    <lineage>
        <taxon>Bacteria</taxon>
        <taxon>Bacillati</taxon>
        <taxon>Actinomycetota</taxon>
        <taxon>Actinomycetes</taxon>
        <taxon>Kitasatosporales</taxon>
        <taxon>Streptomycetaceae</taxon>
        <taxon>Streptacidiphilus</taxon>
    </lineage>
</organism>
<dbReference type="InterPro" id="IPR013328">
    <property type="entry name" value="6PGD_dom2"/>
</dbReference>
<evidence type="ECO:0000256" key="3">
    <source>
        <dbReference type="ARBA" id="ARBA00007870"/>
    </source>
</evidence>
<keyword evidence="6" id="KW-0566">Pantothenate biosynthesis</keyword>
<comment type="pathway">
    <text evidence="2">Cofactor biosynthesis; (R)-pantothenate biosynthesis; (R)-pantoate from 3-methyl-2-oxobutanoate: step 2/2.</text>
</comment>
<dbReference type="Gene3D" id="1.10.1040.10">
    <property type="entry name" value="N-(1-d-carboxylethyl)-l-norvaline Dehydrogenase, domain 2"/>
    <property type="match status" value="1"/>
</dbReference>
<dbReference type="EMBL" id="JBHFAB010000008">
    <property type="protein sequence ID" value="MFC1417629.1"/>
    <property type="molecule type" value="Genomic_DNA"/>
</dbReference>
<feature type="domain" description="Ketopantoate reductase N-terminal" evidence="11">
    <location>
        <begin position="13"/>
        <end position="161"/>
    </location>
</feature>
<keyword evidence="14" id="KW-1185">Reference proteome</keyword>
<dbReference type="InterPro" id="IPR036291">
    <property type="entry name" value="NAD(P)-bd_dom_sf"/>
</dbReference>
<feature type="domain" description="Ketopantoate reductase C-terminal" evidence="12">
    <location>
        <begin position="183"/>
        <end position="322"/>
    </location>
</feature>
<comment type="caution">
    <text evidence="13">The sequence shown here is derived from an EMBL/GenBank/DDBJ whole genome shotgun (WGS) entry which is preliminary data.</text>
</comment>
<dbReference type="InterPro" id="IPR050838">
    <property type="entry name" value="Ketopantoate_reductase"/>
</dbReference>
<reference evidence="13 14" key="1">
    <citation type="submission" date="2024-09" db="EMBL/GenBank/DDBJ databases">
        <authorList>
            <person name="Lee S.D."/>
        </authorList>
    </citation>
    <scope>NUCLEOTIDE SEQUENCE [LARGE SCALE GENOMIC DNA]</scope>
    <source>
        <strain evidence="13 14">N8-3</strain>
    </source>
</reference>
<dbReference type="InterPro" id="IPR008927">
    <property type="entry name" value="6-PGluconate_DH-like_C_sf"/>
</dbReference>
<comment type="function">
    <text evidence="1">Catalyzes the NADPH-dependent reduction of ketopantoate into pantoic acid.</text>
</comment>
<sequence>MTPPPAAPGRPRIAILGAGSIGCHLGGHLAAHAEVTLIGRRTVLDTLADGLTLTAAGRPPRHVPRADLTIATGPDAVAGADLVLVTVKSSGTAAAALELAEHLDPGTVVVSFQNGLHNPGVLREALPDHTVLAGMVPYNVLQTRPGTFHQGSAGALMVDDLPQAAPLLDALTRAGLPVQARRDMREVQYAKLLMNLNNAVNALSGLPLRDQLGQRDYRRCLALCQDEALAAYRAEGVRPARLGPLPAAATPTLLRLPDPLFHRLAAASLRIDAQARSSMWEDLERGRPTEIDALQGEVVALAARHHLPAPANARLITLIRTAETADRTPTPAPARTWTGPALLAELNRAAE</sequence>
<accession>A0ABV6VV26</accession>
<dbReference type="SUPFAM" id="SSF51735">
    <property type="entry name" value="NAD(P)-binding Rossmann-fold domains"/>
    <property type="match status" value="1"/>
</dbReference>
<evidence type="ECO:0000256" key="2">
    <source>
        <dbReference type="ARBA" id="ARBA00004994"/>
    </source>
</evidence>
<comment type="similarity">
    <text evidence="3">Belongs to the ketopantoate reductase family.</text>
</comment>
<evidence type="ECO:0000256" key="9">
    <source>
        <dbReference type="ARBA" id="ARBA00032024"/>
    </source>
</evidence>
<evidence type="ECO:0000313" key="14">
    <source>
        <dbReference type="Proteomes" id="UP001592531"/>
    </source>
</evidence>
<evidence type="ECO:0000256" key="10">
    <source>
        <dbReference type="ARBA" id="ARBA00048793"/>
    </source>
</evidence>
<dbReference type="PANTHER" id="PTHR43765:SF2">
    <property type="entry name" value="2-DEHYDROPANTOATE 2-REDUCTASE"/>
    <property type="match status" value="1"/>
</dbReference>
<evidence type="ECO:0000256" key="6">
    <source>
        <dbReference type="ARBA" id="ARBA00022655"/>
    </source>
</evidence>
<gene>
    <name evidence="13" type="ORF">ACEZDE_13365</name>
</gene>
<evidence type="ECO:0000256" key="4">
    <source>
        <dbReference type="ARBA" id="ARBA00013014"/>
    </source>
</evidence>
<dbReference type="SUPFAM" id="SSF48179">
    <property type="entry name" value="6-phosphogluconate dehydrogenase C-terminal domain-like"/>
    <property type="match status" value="1"/>
</dbReference>
<dbReference type="InterPro" id="IPR003710">
    <property type="entry name" value="ApbA"/>
</dbReference>
<evidence type="ECO:0000256" key="1">
    <source>
        <dbReference type="ARBA" id="ARBA00002919"/>
    </source>
</evidence>
<evidence type="ECO:0000259" key="11">
    <source>
        <dbReference type="Pfam" id="PF02558"/>
    </source>
</evidence>
<name>A0ABV6VV26_9ACTN</name>
<evidence type="ECO:0000256" key="7">
    <source>
        <dbReference type="ARBA" id="ARBA00022857"/>
    </source>
</evidence>
<dbReference type="Pfam" id="PF08546">
    <property type="entry name" value="ApbA_C"/>
    <property type="match status" value="1"/>
</dbReference>
<evidence type="ECO:0000313" key="13">
    <source>
        <dbReference type="EMBL" id="MFC1417629.1"/>
    </source>
</evidence>
<dbReference type="Proteomes" id="UP001592531">
    <property type="component" value="Unassembled WGS sequence"/>
</dbReference>
<dbReference type="Gene3D" id="3.40.50.720">
    <property type="entry name" value="NAD(P)-binding Rossmann-like Domain"/>
    <property type="match status" value="1"/>
</dbReference>
<keyword evidence="8 13" id="KW-0560">Oxidoreductase</keyword>
<dbReference type="PANTHER" id="PTHR43765">
    <property type="entry name" value="2-DEHYDROPANTOATE 2-REDUCTASE-RELATED"/>
    <property type="match status" value="1"/>
</dbReference>
<dbReference type="NCBIfam" id="TIGR00745">
    <property type="entry name" value="apbA_panE"/>
    <property type="match status" value="1"/>
</dbReference>
<protein>
    <recommendedName>
        <fullName evidence="5">2-dehydropantoate 2-reductase</fullName>
        <ecNumber evidence="4">1.1.1.169</ecNumber>
    </recommendedName>
    <alternativeName>
        <fullName evidence="9">Ketopantoate reductase</fullName>
    </alternativeName>
</protein>
<dbReference type="RefSeq" id="WP_380535901.1">
    <property type="nucleotide sequence ID" value="NZ_JBHFAB010000008.1"/>
</dbReference>
<dbReference type="InterPro" id="IPR013332">
    <property type="entry name" value="KPR_N"/>
</dbReference>
<evidence type="ECO:0000259" key="12">
    <source>
        <dbReference type="Pfam" id="PF08546"/>
    </source>
</evidence>
<dbReference type="Pfam" id="PF02558">
    <property type="entry name" value="ApbA"/>
    <property type="match status" value="1"/>
</dbReference>
<comment type="catalytic activity">
    <reaction evidence="10">
        <text>(R)-pantoate + NADP(+) = 2-dehydropantoate + NADPH + H(+)</text>
        <dbReference type="Rhea" id="RHEA:16233"/>
        <dbReference type="ChEBI" id="CHEBI:11561"/>
        <dbReference type="ChEBI" id="CHEBI:15378"/>
        <dbReference type="ChEBI" id="CHEBI:15980"/>
        <dbReference type="ChEBI" id="CHEBI:57783"/>
        <dbReference type="ChEBI" id="CHEBI:58349"/>
        <dbReference type="EC" id="1.1.1.169"/>
    </reaction>
</comment>
<dbReference type="EC" id="1.1.1.169" evidence="4"/>
<evidence type="ECO:0000256" key="8">
    <source>
        <dbReference type="ARBA" id="ARBA00023002"/>
    </source>
</evidence>
<dbReference type="InterPro" id="IPR013752">
    <property type="entry name" value="KPA_reductase"/>
</dbReference>
<evidence type="ECO:0000256" key="5">
    <source>
        <dbReference type="ARBA" id="ARBA00019465"/>
    </source>
</evidence>
<keyword evidence="7" id="KW-0521">NADP</keyword>